<gene>
    <name evidence="1" type="ORF">DJ66_0186</name>
</gene>
<reference evidence="1 2" key="1">
    <citation type="journal article" date="2015" name="Phytopathology">
        <title>Genomes of Candidatus Liberibacter solanacearum haplotype A from New Zealand and the USA suggest significant genome plasticity in the species.</title>
        <authorList>
            <person name="Thompson S.M."/>
            <person name="Johnson C.P."/>
            <person name="Lu A.Y."/>
            <person name="Frampton R.A."/>
            <person name="Sullivan K.L."/>
            <person name="Fiers M.W."/>
            <person name="Crowhurst R.N."/>
            <person name="Pitman A.R."/>
            <person name="Scott I."/>
            <person name="Gudmestad N.C."/>
            <person name="Smith G.R."/>
        </authorList>
    </citation>
    <scope>NUCLEOTIDE SEQUENCE [LARGE SCALE GENOMIC DNA]</scope>
    <source>
        <strain evidence="1 2">LsoNZ1</strain>
    </source>
</reference>
<proteinExistence type="predicted"/>
<dbReference type="Proteomes" id="UP000033731">
    <property type="component" value="Unassembled WGS sequence"/>
</dbReference>
<evidence type="ECO:0000313" key="1">
    <source>
        <dbReference type="EMBL" id="KJZ82578.1"/>
    </source>
</evidence>
<dbReference type="PATRIC" id="fig|556287.8.peg.156"/>
<organism evidence="1 2">
    <name type="scientific">Candidatus Liberibacter solanacearum</name>
    <dbReference type="NCBI Taxonomy" id="556287"/>
    <lineage>
        <taxon>Bacteria</taxon>
        <taxon>Pseudomonadati</taxon>
        <taxon>Pseudomonadota</taxon>
        <taxon>Alphaproteobacteria</taxon>
        <taxon>Hyphomicrobiales</taxon>
        <taxon>Rhizobiaceae</taxon>
        <taxon>Liberibacter</taxon>
    </lineage>
</organism>
<dbReference type="AlphaFoldDB" id="A0A094Z4D4"/>
<evidence type="ECO:0000313" key="2">
    <source>
        <dbReference type="Proteomes" id="UP000033731"/>
    </source>
</evidence>
<name>A0A094Z4D4_9HYPH</name>
<protein>
    <submittedName>
        <fullName evidence="1">Uncharacterized protein</fullName>
    </submittedName>
</protein>
<sequence>MDLRALSKNIKKDVKCLSNLSSDIDIFLKSYDEDMENKSYCTLMDLLDSHNKNNNAFMKLLDEFKLEIAFISKRLRFVENHLSKIEKSSKCEVIDFDAVLSLVESK</sequence>
<keyword evidence="2" id="KW-1185">Reference proteome</keyword>
<dbReference type="RefSeq" id="WP_034441564.1">
    <property type="nucleotide sequence ID" value="NZ_JMTK01000001.1"/>
</dbReference>
<comment type="caution">
    <text evidence="1">The sequence shown here is derived from an EMBL/GenBank/DDBJ whole genome shotgun (WGS) entry which is preliminary data.</text>
</comment>
<accession>A0A094Z4D4</accession>
<dbReference type="EMBL" id="JMTK01000001">
    <property type="protein sequence ID" value="KJZ82578.1"/>
    <property type="molecule type" value="Genomic_DNA"/>
</dbReference>